<evidence type="ECO:0000313" key="14">
    <source>
        <dbReference type="Proteomes" id="UP000294933"/>
    </source>
</evidence>
<dbReference type="SMART" id="SM00317">
    <property type="entry name" value="SET"/>
    <property type="match status" value="1"/>
</dbReference>
<reference evidence="13 14" key="1">
    <citation type="submission" date="2018-06" db="EMBL/GenBank/DDBJ databases">
        <title>A transcriptomic atlas of mushroom development highlights an independent origin of complex multicellularity.</title>
        <authorList>
            <consortium name="DOE Joint Genome Institute"/>
            <person name="Krizsan K."/>
            <person name="Almasi E."/>
            <person name="Merenyi Z."/>
            <person name="Sahu N."/>
            <person name="Viragh M."/>
            <person name="Koszo T."/>
            <person name="Mondo S."/>
            <person name="Kiss B."/>
            <person name="Balint B."/>
            <person name="Kues U."/>
            <person name="Barry K."/>
            <person name="Hegedus J.C."/>
            <person name="Henrissat B."/>
            <person name="Johnson J."/>
            <person name="Lipzen A."/>
            <person name="Ohm R."/>
            <person name="Nagy I."/>
            <person name="Pangilinan J."/>
            <person name="Yan J."/>
            <person name="Xiong Y."/>
            <person name="Grigoriev I.V."/>
            <person name="Hibbett D.S."/>
            <person name="Nagy L.G."/>
        </authorList>
    </citation>
    <scope>NUCLEOTIDE SEQUENCE [LARGE SCALE GENOMIC DNA]</scope>
    <source>
        <strain evidence="13 14">SZMC22713</strain>
    </source>
</reference>
<feature type="compositionally biased region" description="Polar residues" evidence="8">
    <location>
        <begin position="219"/>
        <end position="229"/>
    </location>
</feature>
<feature type="compositionally biased region" description="Low complexity" evidence="8">
    <location>
        <begin position="173"/>
        <end position="182"/>
    </location>
</feature>
<dbReference type="InterPro" id="IPR050973">
    <property type="entry name" value="H3K9_Histone-Lys_N-MTase"/>
</dbReference>
<keyword evidence="14" id="KW-1185">Reference proteome</keyword>
<dbReference type="OrthoDB" id="308383at2759"/>
<evidence type="ECO:0000256" key="7">
    <source>
        <dbReference type="ARBA" id="ARBA00022833"/>
    </source>
</evidence>
<keyword evidence="4" id="KW-0808">Transferase</keyword>
<dbReference type="Gene3D" id="2.40.50.40">
    <property type="match status" value="1"/>
</dbReference>
<dbReference type="AlphaFoldDB" id="A0A4Y7QLL3"/>
<dbReference type="PROSITE" id="PS50280">
    <property type="entry name" value="SET"/>
    <property type="match status" value="1"/>
</dbReference>
<dbReference type="PROSITE" id="PS50868">
    <property type="entry name" value="POST_SET"/>
    <property type="match status" value="1"/>
</dbReference>
<feature type="compositionally biased region" description="Basic and acidic residues" evidence="8">
    <location>
        <begin position="208"/>
        <end position="217"/>
    </location>
</feature>
<evidence type="ECO:0000259" key="9">
    <source>
        <dbReference type="PROSITE" id="PS50013"/>
    </source>
</evidence>
<dbReference type="InterPro" id="IPR007728">
    <property type="entry name" value="Pre-SET_dom"/>
</dbReference>
<dbReference type="InterPro" id="IPR003616">
    <property type="entry name" value="Post-SET_dom"/>
</dbReference>
<dbReference type="GO" id="GO:0032259">
    <property type="term" value="P:methylation"/>
    <property type="evidence" value="ECO:0007669"/>
    <property type="project" value="UniProtKB-KW"/>
</dbReference>
<feature type="compositionally biased region" description="Polar residues" evidence="8">
    <location>
        <begin position="193"/>
        <end position="204"/>
    </location>
</feature>
<dbReference type="InterPro" id="IPR016197">
    <property type="entry name" value="Chromo-like_dom_sf"/>
</dbReference>
<feature type="domain" description="SET" evidence="10">
    <location>
        <begin position="361"/>
        <end position="486"/>
    </location>
</feature>
<accession>A0A4Y7QLL3</accession>
<evidence type="ECO:0000256" key="5">
    <source>
        <dbReference type="ARBA" id="ARBA00022691"/>
    </source>
</evidence>
<dbReference type="SUPFAM" id="SSF54160">
    <property type="entry name" value="Chromo domain-like"/>
    <property type="match status" value="1"/>
</dbReference>
<dbReference type="VEuPathDB" id="FungiDB:BD410DRAFT_824096"/>
<organism evidence="13 14">
    <name type="scientific">Rickenella mellea</name>
    <dbReference type="NCBI Taxonomy" id="50990"/>
    <lineage>
        <taxon>Eukaryota</taxon>
        <taxon>Fungi</taxon>
        <taxon>Dikarya</taxon>
        <taxon>Basidiomycota</taxon>
        <taxon>Agaricomycotina</taxon>
        <taxon>Agaricomycetes</taxon>
        <taxon>Hymenochaetales</taxon>
        <taxon>Rickenellaceae</taxon>
        <taxon>Rickenella</taxon>
    </lineage>
</organism>
<dbReference type="InterPro" id="IPR046341">
    <property type="entry name" value="SET_dom_sf"/>
</dbReference>
<dbReference type="Pfam" id="PF00856">
    <property type="entry name" value="SET"/>
    <property type="match status" value="1"/>
</dbReference>
<dbReference type="PROSITE" id="PS50013">
    <property type="entry name" value="CHROMO_2"/>
    <property type="match status" value="1"/>
</dbReference>
<evidence type="ECO:0000313" key="13">
    <source>
        <dbReference type="EMBL" id="TDL28305.1"/>
    </source>
</evidence>
<keyword evidence="7" id="KW-0862">Zinc</keyword>
<dbReference type="SUPFAM" id="SSF82199">
    <property type="entry name" value="SET domain"/>
    <property type="match status" value="1"/>
</dbReference>
<feature type="domain" description="Post-SET" evidence="12">
    <location>
        <begin position="506"/>
        <end position="521"/>
    </location>
</feature>
<keyword evidence="5" id="KW-0949">S-adenosyl-L-methionine</keyword>
<dbReference type="InterPro" id="IPR001214">
    <property type="entry name" value="SET_dom"/>
</dbReference>
<evidence type="ECO:0000256" key="6">
    <source>
        <dbReference type="ARBA" id="ARBA00022723"/>
    </source>
</evidence>
<dbReference type="PANTHER" id="PTHR46223:SF3">
    <property type="entry name" value="HISTONE-LYSINE N-METHYLTRANSFERASE SET-23"/>
    <property type="match status" value="1"/>
</dbReference>
<evidence type="ECO:0000256" key="1">
    <source>
        <dbReference type="ARBA" id="ARBA00004286"/>
    </source>
</evidence>
<dbReference type="GO" id="GO:0008270">
    <property type="term" value="F:zinc ion binding"/>
    <property type="evidence" value="ECO:0007669"/>
    <property type="project" value="InterPro"/>
</dbReference>
<gene>
    <name evidence="13" type="ORF">BD410DRAFT_824096</name>
</gene>
<keyword evidence="2" id="KW-0158">Chromosome</keyword>
<dbReference type="GO" id="GO:0042054">
    <property type="term" value="F:histone methyltransferase activity"/>
    <property type="evidence" value="ECO:0007669"/>
    <property type="project" value="InterPro"/>
</dbReference>
<evidence type="ECO:0000256" key="3">
    <source>
        <dbReference type="ARBA" id="ARBA00022603"/>
    </source>
</evidence>
<dbReference type="GO" id="GO:0005694">
    <property type="term" value="C:chromosome"/>
    <property type="evidence" value="ECO:0007669"/>
    <property type="project" value="UniProtKB-SubCell"/>
</dbReference>
<dbReference type="EMBL" id="ML170157">
    <property type="protein sequence ID" value="TDL28305.1"/>
    <property type="molecule type" value="Genomic_DNA"/>
</dbReference>
<dbReference type="GO" id="GO:0005634">
    <property type="term" value="C:nucleus"/>
    <property type="evidence" value="ECO:0007669"/>
    <property type="project" value="InterPro"/>
</dbReference>
<feature type="region of interest" description="Disordered" evidence="8">
    <location>
        <begin position="1"/>
        <end position="38"/>
    </location>
</feature>
<name>A0A4Y7QLL3_9AGAM</name>
<sequence>MSQSSKRKSVDVSSDFEPWPSSDSPEESWGSSDSDGEWPVDSILREEVTYKGEKRYLVKWAKWRRADGTDTTWERTLTGNNNLLPNWHREERRRKENLAEKSTDMTIARISCQLHEIGTAENNEAYEQKLKRYNRQPQQLLHWDAEIEEKRSAVLDDTAEVLSSSLRSRRRGSQSTTRRSPSISSEEYIPQVHQRQIDVTSSPFETYEMQRSDHEMPARNSNIQPHTRTSMEQRWNNVARIAKAARITIVNDIDDEEYPSVDPSFEYRESRCSYGKGVKRPGEIREFIVGCTCGKTCQTPQECACLDSSTLMSDDGEKSFAYDKKGLFLFNNERSEVIECNMECQCNERCPNRVAQKPRDVPIEVFKTTRNGWGARATVDLPKGKVIGLYTGTILTRNEADGIPVEDKNYIFDLDVRDDDESVHDHFSIDATNAGNWTRFVNHSCDPVASVYSVVFDRTIECNMPHLAFVTNRALPARTEITIDYSPQFAMEPTKKAKGKAKVKAGDRPCRCGTANCRGWL</sequence>
<dbReference type="PANTHER" id="PTHR46223">
    <property type="entry name" value="HISTONE-LYSINE N-METHYLTRANSFERASE SUV39H"/>
    <property type="match status" value="1"/>
</dbReference>
<evidence type="ECO:0000256" key="4">
    <source>
        <dbReference type="ARBA" id="ARBA00022679"/>
    </source>
</evidence>
<evidence type="ECO:0000259" key="12">
    <source>
        <dbReference type="PROSITE" id="PS50868"/>
    </source>
</evidence>
<evidence type="ECO:0000256" key="2">
    <source>
        <dbReference type="ARBA" id="ARBA00022454"/>
    </source>
</evidence>
<evidence type="ECO:0000256" key="8">
    <source>
        <dbReference type="SAM" id="MobiDB-lite"/>
    </source>
</evidence>
<evidence type="ECO:0000259" key="10">
    <source>
        <dbReference type="PROSITE" id="PS50280"/>
    </source>
</evidence>
<feature type="domain" description="Chromo" evidence="9">
    <location>
        <begin position="38"/>
        <end position="74"/>
    </location>
</feature>
<dbReference type="Pfam" id="PF05033">
    <property type="entry name" value="Pre-SET"/>
    <property type="match status" value="1"/>
</dbReference>
<keyword evidence="3" id="KW-0489">Methyltransferase</keyword>
<evidence type="ECO:0000259" key="11">
    <source>
        <dbReference type="PROSITE" id="PS50867"/>
    </source>
</evidence>
<feature type="region of interest" description="Disordered" evidence="8">
    <location>
        <begin position="162"/>
        <end position="229"/>
    </location>
</feature>
<dbReference type="Proteomes" id="UP000294933">
    <property type="component" value="Unassembled WGS sequence"/>
</dbReference>
<comment type="subcellular location">
    <subcellularLocation>
        <location evidence="1">Chromosome</location>
    </subcellularLocation>
</comment>
<dbReference type="Gene3D" id="2.170.270.10">
    <property type="entry name" value="SET domain"/>
    <property type="match status" value="1"/>
</dbReference>
<feature type="domain" description="Pre-SET" evidence="11">
    <location>
        <begin position="289"/>
        <end position="358"/>
    </location>
</feature>
<keyword evidence="6" id="KW-0479">Metal-binding</keyword>
<feature type="compositionally biased region" description="Low complexity" evidence="8">
    <location>
        <begin position="11"/>
        <end position="38"/>
    </location>
</feature>
<dbReference type="STRING" id="50990.A0A4Y7QLL3"/>
<proteinExistence type="predicted"/>
<dbReference type="PROSITE" id="PS50867">
    <property type="entry name" value="PRE_SET"/>
    <property type="match status" value="1"/>
</dbReference>
<protein>
    <submittedName>
        <fullName evidence="13">SET domain-containing protein</fullName>
    </submittedName>
</protein>
<dbReference type="InterPro" id="IPR000953">
    <property type="entry name" value="Chromo/chromo_shadow_dom"/>
</dbReference>